<keyword evidence="2" id="KW-1185">Reference proteome</keyword>
<proteinExistence type="predicted"/>
<dbReference type="AlphaFoldDB" id="A0A2A6D1M3"/>
<dbReference type="EnsemblMetazoa" id="PPA42289.1">
    <property type="protein sequence ID" value="PPA42289.1"/>
    <property type="gene ID" value="WBGene00280658"/>
</dbReference>
<dbReference type="GO" id="GO:0006412">
    <property type="term" value="P:translation"/>
    <property type="evidence" value="ECO:0007669"/>
    <property type="project" value="InterPro"/>
</dbReference>
<dbReference type="Proteomes" id="UP000005239">
    <property type="component" value="Unassembled WGS sequence"/>
</dbReference>
<organism evidence="1 2">
    <name type="scientific">Pristionchus pacificus</name>
    <name type="common">Parasitic nematode worm</name>
    <dbReference type="NCBI Taxonomy" id="54126"/>
    <lineage>
        <taxon>Eukaryota</taxon>
        <taxon>Metazoa</taxon>
        <taxon>Ecdysozoa</taxon>
        <taxon>Nematoda</taxon>
        <taxon>Chromadorea</taxon>
        <taxon>Rhabditida</taxon>
        <taxon>Rhabditina</taxon>
        <taxon>Diplogasteromorpha</taxon>
        <taxon>Diplogasteroidea</taxon>
        <taxon>Neodiplogasteridae</taxon>
        <taxon>Pristionchus</taxon>
    </lineage>
</organism>
<dbReference type="GO" id="GO:0003723">
    <property type="term" value="F:RNA binding"/>
    <property type="evidence" value="ECO:0000318"/>
    <property type="project" value="GO_Central"/>
</dbReference>
<dbReference type="GO" id="GO:0000028">
    <property type="term" value="P:ribosomal small subunit assembly"/>
    <property type="evidence" value="ECO:0000318"/>
    <property type="project" value="GO_Central"/>
</dbReference>
<accession>A0A2A6D1M3</accession>
<dbReference type="GO" id="GO:0003735">
    <property type="term" value="F:structural constituent of ribosome"/>
    <property type="evidence" value="ECO:0000318"/>
    <property type="project" value="GO_Central"/>
</dbReference>
<reference evidence="1" key="2">
    <citation type="submission" date="2022-06" db="UniProtKB">
        <authorList>
            <consortium name="EnsemblMetazoa"/>
        </authorList>
    </citation>
    <scope>IDENTIFICATION</scope>
    <source>
        <strain evidence="1">PS312</strain>
    </source>
</reference>
<dbReference type="GO" id="GO:0022627">
    <property type="term" value="C:cytosolic small ribosomal subunit"/>
    <property type="evidence" value="ECO:0000318"/>
    <property type="project" value="GO_Central"/>
</dbReference>
<dbReference type="PANTHER" id="PTHR11710">
    <property type="entry name" value="40S RIBOSOMAL PROTEIN S19"/>
    <property type="match status" value="1"/>
</dbReference>
<name>A0A2A6D1M3_PRIPA</name>
<dbReference type="OrthoDB" id="428974at2759"/>
<dbReference type="PANTHER" id="PTHR11710:SF0">
    <property type="entry name" value="40S RIBOSOMAL PROTEIN S19"/>
    <property type="match status" value="1"/>
</dbReference>
<reference evidence="2" key="1">
    <citation type="journal article" date="2008" name="Nat. Genet.">
        <title>The Pristionchus pacificus genome provides a unique perspective on nematode lifestyle and parasitism.</title>
        <authorList>
            <person name="Dieterich C."/>
            <person name="Clifton S.W."/>
            <person name="Schuster L.N."/>
            <person name="Chinwalla A."/>
            <person name="Delehaunty K."/>
            <person name="Dinkelacker I."/>
            <person name="Fulton L."/>
            <person name="Fulton R."/>
            <person name="Godfrey J."/>
            <person name="Minx P."/>
            <person name="Mitreva M."/>
            <person name="Roeseler W."/>
            <person name="Tian H."/>
            <person name="Witte H."/>
            <person name="Yang S.P."/>
            <person name="Wilson R.K."/>
            <person name="Sommer R.J."/>
        </authorList>
    </citation>
    <scope>NUCLEOTIDE SEQUENCE [LARGE SCALE GENOMIC DNA]</scope>
    <source>
        <strain evidence="2">PS312</strain>
    </source>
</reference>
<sequence length="304" mass="34332">MPSTHLFLLLAACFLFITFIDAQTFITGDNSSVADCTHGCSHKDESRFCLDGNAHFYERILMGQLRYYISTQVGISLWHKNHKGVARTKNEWVLMAVGGHTATWNRLGSSFAVSGRHVSSFRLSRPFSNGLELIRDVLPLFFLQVKVPEWSDLVKLGVTKDMAPLRQFFRKRHPQGSQVEALKWVDKSENGKGRILSKQTREDVREGLGMQWRGETDVVTEEIIDQMADMITDRVEEINHRNRTHAPPTHCPIPCEYKNTVNTISLGLSIALNAILIATLIVVLTKGCGKASRRSRQLVPTEEQ</sequence>
<evidence type="ECO:0000313" key="2">
    <source>
        <dbReference type="Proteomes" id="UP000005239"/>
    </source>
</evidence>
<protein>
    <submittedName>
        <fullName evidence="1">Uncharacterized protein</fullName>
    </submittedName>
</protein>
<evidence type="ECO:0000313" key="1">
    <source>
        <dbReference type="EnsemblMetazoa" id="PPA42289.1"/>
    </source>
</evidence>
<gene>
    <name evidence="1" type="primary">WBGene00280658</name>
</gene>
<dbReference type="InterPro" id="IPR001266">
    <property type="entry name" value="Ribosomal_eS19"/>
</dbReference>
<accession>A0A8R1UZA9</accession>